<comment type="caution">
    <text evidence="1">The sequence shown here is derived from an EMBL/GenBank/DDBJ whole genome shotgun (WGS) entry which is preliminary data.</text>
</comment>
<sequence>MRRSQRVPRPRRRAGGFRGLPLSAGRRGIPRRPAAQLKLGKDRVHAGDGSRKRLPGRAPANRADLAVSAAVQKRPRQRIICNRKEAPETITSIKQDFLHLFE</sequence>
<evidence type="ECO:0000313" key="2">
    <source>
        <dbReference type="Proteomes" id="UP000827872"/>
    </source>
</evidence>
<reference evidence="1" key="1">
    <citation type="submission" date="2021-08" db="EMBL/GenBank/DDBJ databases">
        <title>The first chromosome-level gecko genome reveals the dynamic sex chromosomes of Neotropical dwarf geckos (Sphaerodactylidae: Sphaerodactylus).</title>
        <authorList>
            <person name="Pinto B.J."/>
            <person name="Keating S.E."/>
            <person name="Gamble T."/>
        </authorList>
    </citation>
    <scope>NUCLEOTIDE SEQUENCE</scope>
    <source>
        <strain evidence="1">TG3544</strain>
    </source>
</reference>
<evidence type="ECO:0000313" key="1">
    <source>
        <dbReference type="EMBL" id="KAH8001857.1"/>
    </source>
</evidence>
<dbReference type="Proteomes" id="UP000827872">
    <property type="component" value="Linkage Group LG08"/>
</dbReference>
<protein>
    <submittedName>
        <fullName evidence="1">Uncharacterized protein</fullName>
    </submittedName>
</protein>
<organism evidence="1 2">
    <name type="scientific">Sphaerodactylus townsendi</name>
    <dbReference type="NCBI Taxonomy" id="933632"/>
    <lineage>
        <taxon>Eukaryota</taxon>
        <taxon>Metazoa</taxon>
        <taxon>Chordata</taxon>
        <taxon>Craniata</taxon>
        <taxon>Vertebrata</taxon>
        <taxon>Euteleostomi</taxon>
        <taxon>Lepidosauria</taxon>
        <taxon>Squamata</taxon>
        <taxon>Bifurcata</taxon>
        <taxon>Gekkota</taxon>
        <taxon>Sphaerodactylidae</taxon>
        <taxon>Sphaerodactylus</taxon>
    </lineage>
</organism>
<proteinExistence type="predicted"/>
<name>A0ACB8F938_9SAUR</name>
<dbReference type="EMBL" id="CM037621">
    <property type="protein sequence ID" value="KAH8001857.1"/>
    <property type="molecule type" value="Genomic_DNA"/>
</dbReference>
<accession>A0ACB8F938</accession>
<keyword evidence="2" id="KW-1185">Reference proteome</keyword>
<gene>
    <name evidence="1" type="ORF">K3G42_017412</name>
</gene>